<dbReference type="SUPFAM" id="SSF53335">
    <property type="entry name" value="S-adenosyl-L-methionine-dependent methyltransferases"/>
    <property type="match status" value="1"/>
</dbReference>
<evidence type="ECO:0000259" key="5">
    <source>
        <dbReference type="Pfam" id="PF08100"/>
    </source>
</evidence>
<dbReference type="Gene3D" id="1.10.10.10">
    <property type="entry name" value="Winged helix-like DNA-binding domain superfamily/Winged helix DNA-binding domain"/>
    <property type="match status" value="1"/>
</dbReference>
<dbReference type="InterPro" id="IPR029063">
    <property type="entry name" value="SAM-dependent_MTases_sf"/>
</dbReference>
<dbReference type="PIRSF" id="PIRSF005739">
    <property type="entry name" value="O-mtase"/>
    <property type="match status" value="1"/>
</dbReference>
<dbReference type="GO" id="GO:0032259">
    <property type="term" value="P:methylation"/>
    <property type="evidence" value="ECO:0007669"/>
    <property type="project" value="UniProtKB-KW"/>
</dbReference>
<dbReference type="SUPFAM" id="SSF46785">
    <property type="entry name" value="Winged helix' DNA-binding domain"/>
    <property type="match status" value="1"/>
</dbReference>
<evidence type="ECO:0000256" key="1">
    <source>
        <dbReference type="ARBA" id="ARBA00022603"/>
    </source>
</evidence>
<dbReference type="GO" id="GO:0008171">
    <property type="term" value="F:O-methyltransferase activity"/>
    <property type="evidence" value="ECO:0007669"/>
    <property type="project" value="InterPro"/>
</dbReference>
<dbReference type="Gene3D" id="3.40.50.150">
    <property type="entry name" value="Vaccinia Virus protein VP39"/>
    <property type="match status" value="1"/>
</dbReference>
<dbReference type="InterPro" id="IPR016461">
    <property type="entry name" value="COMT-like"/>
</dbReference>
<reference evidence="6" key="2">
    <citation type="submission" date="2015-07" db="EMBL/GenBank/DDBJ databases">
        <authorList>
            <person name="Noorani M."/>
        </authorList>
    </citation>
    <scope>NUCLEOTIDE SEQUENCE</scope>
    <source>
        <strain evidence="6">Yugu1</strain>
    </source>
</reference>
<proteinExistence type="predicted"/>
<evidence type="ECO:0008006" key="7">
    <source>
        <dbReference type="Google" id="ProtNLM"/>
    </source>
</evidence>
<protein>
    <recommendedName>
        <fullName evidence="7">O-methyltransferase domain-containing protein</fullName>
    </recommendedName>
</protein>
<evidence type="ECO:0000256" key="2">
    <source>
        <dbReference type="ARBA" id="ARBA00022679"/>
    </source>
</evidence>
<name>A0A368R491_SETIT</name>
<evidence type="ECO:0000259" key="4">
    <source>
        <dbReference type="Pfam" id="PF00891"/>
    </source>
</evidence>
<evidence type="ECO:0000256" key="3">
    <source>
        <dbReference type="ARBA" id="ARBA00022691"/>
    </source>
</evidence>
<feature type="domain" description="O-methyltransferase C-terminal" evidence="4">
    <location>
        <begin position="137"/>
        <end position="285"/>
    </location>
</feature>
<sequence>MALTPTTTGQALLDAQLDLWQSTFAYVKSTALKSALDLRLTDAIQHHGGAATLPQIATKVTPTAADHANITVHLAKLPCLRRLMCVLAATSVLSASSRLRRLTDELVYALTPTSRLLVGFKSLSHHHHDTPLGERQTFWEMADHDKAFNALINDGLASESRFIMDIAINECGGEVFQGITSLVDVAGGLGEAAHDIARAFPNLKCSVLDLDHVVARAPYNTDVQYIAGDMFVSVPPANAVFLKECVKILKNCKYAIPPRDAGGKVIIMDMVVGAGPPSSKHREMQAQEWRKIFLEAGFSDYKIMPVLGIRSIIELYR</sequence>
<dbReference type="PROSITE" id="PS51683">
    <property type="entry name" value="SAM_OMT_II"/>
    <property type="match status" value="1"/>
</dbReference>
<organism evidence="6">
    <name type="scientific">Setaria italica</name>
    <name type="common">Foxtail millet</name>
    <name type="synonym">Panicum italicum</name>
    <dbReference type="NCBI Taxonomy" id="4555"/>
    <lineage>
        <taxon>Eukaryota</taxon>
        <taxon>Viridiplantae</taxon>
        <taxon>Streptophyta</taxon>
        <taxon>Embryophyta</taxon>
        <taxon>Tracheophyta</taxon>
        <taxon>Spermatophyta</taxon>
        <taxon>Magnoliopsida</taxon>
        <taxon>Liliopsida</taxon>
        <taxon>Poales</taxon>
        <taxon>Poaceae</taxon>
        <taxon>PACMAD clade</taxon>
        <taxon>Panicoideae</taxon>
        <taxon>Panicodae</taxon>
        <taxon>Paniceae</taxon>
        <taxon>Cenchrinae</taxon>
        <taxon>Setaria</taxon>
    </lineage>
</organism>
<dbReference type="Pfam" id="PF08100">
    <property type="entry name" value="Dimerisation"/>
    <property type="match status" value="1"/>
</dbReference>
<dbReference type="InterPro" id="IPR012967">
    <property type="entry name" value="COMT_dimerisation"/>
</dbReference>
<evidence type="ECO:0000313" key="6">
    <source>
        <dbReference type="EMBL" id="RCV24963.1"/>
    </source>
</evidence>
<dbReference type="InterPro" id="IPR036390">
    <property type="entry name" value="WH_DNA-bd_sf"/>
</dbReference>
<dbReference type="Pfam" id="PF00891">
    <property type="entry name" value="Methyltransf_2"/>
    <property type="match status" value="1"/>
</dbReference>
<dbReference type="AlphaFoldDB" id="A0A368R491"/>
<dbReference type="EMBL" id="CM003532">
    <property type="protein sequence ID" value="RCV24963.1"/>
    <property type="molecule type" value="Genomic_DNA"/>
</dbReference>
<keyword evidence="2" id="KW-0808">Transferase</keyword>
<dbReference type="InterPro" id="IPR001077">
    <property type="entry name" value="COMT_C"/>
</dbReference>
<accession>A0A368R491</accession>
<dbReference type="PANTHER" id="PTHR11746">
    <property type="entry name" value="O-METHYLTRANSFERASE"/>
    <property type="match status" value="1"/>
</dbReference>
<dbReference type="InterPro" id="IPR036388">
    <property type="entry name" value="WH-like_DNA-bd_sf"/>
</dbReference>
<keyword evidence="3" id="KW-0949">S-adenosyl-L-methionine</keyword>
<gene>
    <name evidence="6" type="ORF">SETIT_5G128500v2</name>
</gene>
<dbReference type="OrthoDB" id="2410195at2759"/>
<dbReference type="GO" id="GO:0046983">
    <property type="term" value="F:protein dimerization activity"/>
    <property type="evidence" value="ECO:0007669"/>
    <property type="project" value="InterPro"/>
</dbReference>
<keyword evidence="1" id="KW-0489">Methyltransferase</keyword>
<reference evidence="6" key="1">
    <citation type="journal article" date="2012" name="Nat. Biotechnol.">
        <title>Reference genome sequence of the model plant Setaria.</title>
        <authorList>
            <person name="Bennetzen J.L."/>
            <person name="Schmutz J."/>
            <person name="Wang H."/>
            <person name="Percifield R."/>
            <person name="Hawkins J."/>
            <person name="Pontaroli A.C."/>
            <person name="Estep M."/>
            <person name="Feng L."/>
            <person name="Vaughn J.N."/>
            <person name="Grimwood J."/>
            <person name="Jenkins J."/>
            <person name="Barry K."/>
            <person name="Lindquist E."/>
            <person name="Hellsten U."/>
            <person name="Deshpande S."/>
            <person name="Wang X."/>
            <person name="Wu X."/>
            <person name="Mitros T."/>
            <person name="Triplett J."/>
            <person name="Yang X."/>
            <person name="Ye C.Y."/>
            <person name="Mauro-Herrera M."/>
            <person name="Wang L."/>
            <person name="Li P."/>
            <person name="Sharma M."/>
            <person name="Sharma R."/>
            <person name="Ronald P.C."/>
            <person name="Panaud O."/>
            <person name="Kellogg E.A."/>
            <person name="Brutnell T.P."/>
            <person name="Doust A.N."/>
            <person name="Tuskan G.A."/>
            <person name="Rokhsar D."/>
            <person name="Devos K.M."/>
        </authorList>
    </citation>
    <scope>NUCLEOTIDE SEQUENCE [LARGE SCALE GENOMIC DNA]</scope>
    <source>
        <strain evidence="6">Yugu1</strain>
    </source>
</reference>
<feature type="domain" description="O-methyltransferase dimerisation" evidence="5">
    <location>
        <begin position="20"/>
        <end position="118"/>
    </location>
</feature>